<dbReference type="GO" id="GO:0000287">
    <property type="term" value="F:magnesium ion binding"/>
    <property type="evidence" value="ECO:0007669"/>
    <property type="project" value="UniProtKB-UniRule"/>
</dbReference>
<evidence type="ECO:0000256" key="11">
    <source>
        <dbReference type="RuleBase" id="RU004253"/>
    </source>
</evidence>
<dbReference type="OrthoDB" id="9810880at2"/>
<feature type="binding site" evidence="9">
    <location>
        <position position="160"/>
    </location>
    <ligand>
        <name>2-[(2R,5Z)-2-carboxy-4-methylthiazol-5(2H)-ylidene]ethyl phosphate</name>
        <dbReference type="ChEBI" id="CHEBI:62899"/>
    </ligand>
</feature>
<proteinExistence type="inferred from homology"/>
<dbReference type="EMBL" id="SWJZ01000121">
    <property type="protein sequence ID" value="TKD13713.1"/>
    <property type="molecule type" value="Genomic_DNA"/>
</dbReference>
<evidence type="ECO:0000256" key="5">
    <source>
        <dbReference type="ARBA" id="ARBA00022977"/>
    </source>
</evidence>
<evidence type="ECO:0000256" key="6">
    <source>
        <dbReference type="ARBA" id="ARBA00047334"/>
    </source>
</evidence>
<comment type="caution">
    <text evidence="13">The sequence shown here is derived from an EMBL/GenBank/DDBJ whole genome shotgun (WGS) entry which is preliminary data.</text>
</comment>
<dbReference type="HAMAP" id="MF_00097">
    <property type="entry name" value="TMP_synthase"/>
    <property type="match status" value="1"/>
</dbReference>
<sequence length="203" mass="20672">MIGPIYVITDPGAPLSVPDQARAAAHGGARAVQLRDKTAPDADLLALARQLLPELRAQGVKLFLNDRVEVALAAGVDGLHIGQGDGDPVAIRARIGAGMLLGLSIETEAQASRLPGCVDYIGAGPVRATATKPDAAAPFGFDGLARIARLVSVPTLAIGGLTLADIPALKAAGVVGMAVVSAVTRAADPEAACRALVQDWRPR</sequence>
<dbReference type="RefSeq" id="WP_136909537.1">
    <property type="nucleotide sequence ID" value="NZ_SWJZ01000121.1"/>
</dbReference>
<dbReference type="PANTHER" id="PTHR20857:SF15">
    <property type="entry name" value="THIAMINE-PHOSPHATE SYNTHASE"/>
    <property type="match status" value="1"/>
</dbReference>
<dbReference type="InterPro" id="IPR034291">
    <property type="entry name" value="TMP_synthase"/>
</dbReference>
<feature type="binding site" evidence="9">
    <location>
        <position position="65"/>
    </location>
    <ligand>
        <name>4-amino-2-methyl-5-(diphosphooxymethyl)pyrimidine</name>
        <dbReference type="ChEBI" id="CHEBI:57841"/>
    </ligand>
</feature>
<organism evidence="13 14">
    <name type="scientific">Rhodobacter capsulatus</name>
    <name type="common">Rhodopseudomonas capsulata</name>
    <dbReference type="NCBI Taxonomy" id="1061"/>
    <lineage>
        <taxon>Bacteria</taxon>
        <taxon>Pseudomonadati</taxon>
        <taxon>Pseudomonadota</taxon>
        <taxon>Alphaproteobacteria</taxon>
        <taxon>Rhodobacterales</taxon>
        <taxon>Rhodobacter group</taxon>
        <taxon>Rhodobacter</taxon>
    </lineage>
</organism>
<dbReference type="GO" id="GO:0009229">
    <property type="term" value="P:thiamine diphosphate biosynthetic process"/>
    <property type="evidence" value="ECO:0007669"/>
    <property type="project" value="UniProtKB-UniRule"/>
</dbReference>
<feature type="binding site" evidence="9">
    <location>
        <position position="66"/>
    </location>
    <ligand>
        <name>Mg(2+)</name>
        <dbReference type="ChEBI" id="CHEBI:18420"/>
    </ligand>
</feature>
<evidence type="ECO:0000259" key="12">
    <source>
        <dbReference type="Pfam" id="PF02581"/>
    </source>
</evidence>
<dbReference type="InterPro" id="IPR013785">
    <property type="entry name" value="Aldolase_TIM"/>
</dbReference>
<comment type="similarity">
    <text evidence="9 10">Belongs to the thiamine-phosphate synthase family.</text>
</comment>
<feature type="binding site" evidence="9">
    <location>
        <position position="132"/>
    </location>
    <ligand>
        <name>4-amino-2-methyl-5-(diphosphooxymethyl)pyrimidine</name>
        <dbReference type="ChEBI" id="CHEBI:57841"/>
    </ligand>
</feature>
<dbReference type="CDD" id="cd00564">
    <property type="entry name" value="TMP_TenI"/>
    <property type="match status" value="1"/>
</dbReference>
<dbReference type="SUPFAM" id="SSF51391">
    <property type="entry name" value="Thiamin phosphate synthase"/>
    <property type="match status" value="1"/>
</dbReference>
<feature type="binding site" evidence="9">
    <location>
        <position position="104"/>
    </location>
    <ligand>
        <name>4-amino-2-methyl-5-(diphosphooxymethyl)pyrimidine</name>
        <dbReference type="ChEBI" id="CHEBI:57841"/>
    </ligand>
</feature>
<evidence type="ECO:0000256" key="10">
    <source>
        <dbReference type="RuleBase" id="RU003826"/>
    </source>
</evidence>
<dbReference type="UniPathway" id="UPA00060">
    <property type="reaction ID" value="UER00141"/>
</dbReference>
<keyword evidence="4 9" id="KW-0460">Magnesium</keyword>
<dbReference type="EC" id="2.5.1.3" evidence="9"/>
<dbReference type="InterPro" id="IPR036206">
    <property type="entry name" value="ThiamineP_synth_sf"/>
</dbReference>
<feature type="domain" description="Thiamine phosphate synthase/TenI" evidence="12">
    <location>
        <begin position="5"/>
        <end position="183"/>
    </location>
</feature>
<keyword evidence="2 9" id="KW-0808">Transferase</keyword>
<evidence type="ECO:0000256" key="7">
    <source>
        <dbReference type="ARBA" id="ARBA00047851"/>
    </source>
</evidence>
<feature type="binding site" evidence="9">
    <location>
        <begin position="33"/>
        <end position="37"/>
    </location>
    <ligand>
        <name>4-amino-2-methyl-5-(diphosphooxymethyl)pyrimidine</name>
        <dbReference type="ChEBI" id="CHEBI:57841"/>
    </ligand>
</feature>
<evidence type="ECO:0000313" key="13">
    <source>
        <dbReference type="EMBL" id="TKD13713.1"/>
    </source>
</evidence>
<dbReference type="InterPro" id="IPR022998">
    <property type="entry name" value="ThiamineP_synth_TenI"/>
</dbReference>
<comment type="pathway">
    <text evidence="1 9 11">Cofactor biosynthesis; thiamine diphosphate biosynthesis; thiamine phosphate from 4-amino-2-methyl-5-diphosphomethylpyrimidine and 4-methyl-5-(2-phosphoethyl)-thiazole: step 1/1.</text>
</comment>
<dbReference type="Proteomes" id="UP000310597">
    <property type="component" value="Unassembled WGS sequence"/>
</dbReference>
<evidence type="ECO:0000256" key="1">
    <source>
        <dbReference type="ARBA" id="ARBA00005165"/>
    </source>
</evidence>
<name>A0A4U1JL05_RHOCA</name>
<evidence type="ECO:0000256" key="8">
    <source>
        <dbReference type="ARBA" id="ARBA00047883"/>
    </source>
</evidence>
<feature type="binding site" evidence="9">
    <location>
        <begin position="129"/>
        <end position="131"/>
    </location>
    <ligand>
        <name>2-[(2R,5Z)-2-carboxy-4-methylthiazol-5(2H)-ylidene]ethyl phosphate</name>
        <dbReference type="ChEBI" id="CHEBI:62899"/>
    </ligand>
</feature>
<dbReference type="Gene3D" id="3.20.20.70">
    <property type="entry name" value="Aldolase class I"/>
    <property type="match status" value="1"/>
</dbReference>
<evidence type="ECO:0000256" key="2">
    <source>
        <dbReference type="ARBA" id="ARBA00022679"/>
    </source>
</evidence>
<comment type="catalytic activity">
    <reaction evidence="8 9 10">
        <text>2-[(2R,5Z)-2-carboxy-4-methylthiazol-5(2H)-ylidene]ethyl phosphate + 4-amino-2-methyl-5-(diphosphooxymethyl)pyrimidine + 2 H(+) = thiamine phosphate + CO2 + diphosphate</text>
        <dbReference type="Rhea" id="RHEA:47844"/>
        <dbReference type="ChEBI" id="CHEBI:15378"/>
        <dbReference type="ChEBI" id="CHEBI:16526"/>
        <dbReference type="ChEBI" id="CHEBI:33019"/>
        <dbReference type="ChEBI" id="CHEBI:37575"/>
        <dbReference type="ChEBI" id="CHEBI:57841"/>
        <dbReference type="ChEBI" id="CHEBI:62899"/>
        <dbReference type="EC" id="2.5.1.3"/>
    </reaction>
</comment>
<evidence type="ECO:0000256" key="3">
    <source>
        <dbReference type="ARBA" id="ARBA00022723"/>
    </source>
</evidence>
<evidence type="ECO:0000313" key="14">
    <source>
        <dbReference type="Proteomes" id="UP000310597"/>
    </source>
</evidence>
<dbReference type="GO" id="GO:0009228">
    <property type="term" value="P:thiamine biosynthetic process"/>
    <property type="evidence" value="ECO:0007669"/>
    <property type="project" value="UniProtKB-KW"/>
</dbReference>
<protein>
    <recommendedName>
        <fullName evidence="9">Thiamine-phosphate synthase</fullName>
        <shortName evidence="9">TP synthase</shortName>
        <shortName evidence="9">TPS</shortName>
        <ecNumber evidence="9">2.5.1.3</ecNumber>
    </recommendedName>
    <alternativeName>
        <fullName evidence="9">Thiamine-phosphate pyrophosphorylase</fullName>
        <shortName evidence="9">TMP pyrophosphorylase</shortName>
        <shortName evidence="9">TMP-PPase</shortName>
    </alternativeName>
</protein>
<comment type="function">
    <text evidence="9">Condenses 4-methyl-5-(beta-hydroxyethyl)thiazole monophosphate (THZ-P) and 2-methyl-4-amino-5-hydroxymethyl pyrimidine pyrophosphate (HMP-PP) to form thiamine monophosphate (TMP).</text>
</comment>
<dbReference type="GO" id="GO:0005737">
    <property type="term" value="C:cytoplasm"/>
    <property type="evidence" value="ECO:0007669"/>
    <property type="project" value="TreeGrafter"/>
</dbReference>
<dbReference type="NCBIfam" id="TIGR00693">
    <property type="entry name" value="thiE"/>
    <property type="match status" value="1"/>
</dbReference>
<dbReference type="PANTHER" id="PTHR20857">
    <property type="entry name" value="THIAMINE-PHOSPHATE PYROPHOSPHORYLASE"/>
    <property type="match status" value="1"/>
</dbReference>
<dbReference type="GO" id="GO:0004789">
    <property type="term" value="F:thiamine-phosphate diphosphorylase activity"/>
    <property type="evidence" value="ECO:0007669"/>
    <property type="project" value="UniProtKB-UniRule"/>
</dbReference>
<comment type="catalytic activity">
    <reaction evidence="6 9 10">
        <text>4-methyl-5-(2-phosphooxyethyl)-thiazole + 4-amino-2-methyl-5-(diphosphooxymethyl)pyrimidine + H(+) = thiamine phosphate + diphosphate</text>
        <dbReference type="Rhea" id="RHEA:22328"/>
        <dbReference type="ChEBI" id="CHEBI:15378"/>
        <dbReference type="ChEBI" id="CHEBI:33019"/>
        <dbReference type="ChEBI" id="CHEBI:37575"/>
        <dbReference type="ChEBI" id="CHEBI:57841"/>
        <dbReference type="ChEBI" id="CHEBI:58296"/>
        <dbReference type="EC" id="2.5.1.3"/>
    </reaction>
</comment>
<comment type="cofactor">
    <cofactor evidence="9">
        <name>Mg(2+)</name>
        <dbReference type="ChEBI" id="CHEBI:18420"/>
    </cofactor>
    <text evidence="9">Binds 1 Mg(2+) ion per subunit.</text>
</comment>
<dbReference type="Pfam" id="PF02581">
    <property type="entry name" value="TMP-TENI"/>
    <property type="match status" value="1"/>
</dbReference>
<dbReference type="AlphaFoldDB" id="A0A4U1JL05"/>
<gene>
    <name evidence="9 13" type="primary">thiE</name>
    <name evidence="13" type="ORF">FBT96_19285</name>
</gene>
<feature type="binding site" evidence="9">
    <location>
        <begin position="180"/>
        <end position="181"/>
    </location>
    <ligand>
        <name>2-[(2R,5Z)-2-carboxy-4-methylthiazol-5(2H)-ylidene]ethyl phosphate</name>
        <dbReference type="ChEBI" id="CHEBI:62899"/>
    </ligand>
</feature>
<reference evidence="13 14" key="1">
    <citation type="submission" date="2019-04" db="EMBL/GenBank/DDBJ databases">
        <title>Draft Whole-Genome sequence of the purple photosynthetic bacterium Rhodobacter capsulatus SP108 with an indigenous class A beta-lactamase.</title>
        <authorList>
            <person name="Robertson S."/>
            <person name="Meyer T.E."/>
            <person name="Kyndt J.A."/>
        </authorList>
    </citation>
    <scope>NUCLEOTIDE SEQUENCE [LARGE SCALE GENOMIC DNA]</scope>
    <source>
        <strain evidence="13 14">SP108</strain>
    </source>
</reference>
<feature type="binding site" evidence="9">
    <location>
        <position position="85"/>
    </location>
    <ligand>
        <name>Mg(2+)</name>
        <dbReference type="ChEBI" id="CHEBI:18420"/>
    </ligand>
</feature>
<keyword evidence="5 9" id="KW-0784">Thiamine biosynthesis</keyword>
<evidence type="ECO:0000256" key="4">
    <source>
        <dbReference type="ARBA" id="ARBA00022842"/>
    </source>
</evidence>
<keyword evidence="3 9" id="KW-0479">Metal-binding</keyword>
<accession>A0A4U1JL05</accession>
<evidence type="ECO:0000256" key="9">
    <source>
        <dbReference type="HAMAP-Rule" id="MF_00097"/>
    </source>
</evidence>
<comment type="catalytic activity">
    <reaction evidence="7 9 10">
        <text>2-(2-carboxy-4-methylthiazol-5-yl)ethyl phosphate + 4-amino-2-methyl-5-(diphosphooxymethyl)pyrimidine + 2 H(+) = thiamine phosphate + CO2 + diphosphate</text>
        <dbReference type="Rhea" id="RHEA:47848"/>
        <dbReference type="ChEBI" id="CHEBI:15378"/>
        <dbReference type="ChEBI" id="CHEBI:16526"/>
        <dbReference type="ChEBI" id="CHEBI:33019"/>
        <dbReference type="ChEBI" id="CHEBI:37575"/>
        <dbReference type="ChEBI" id="CHEBI:57841"/>
        <dbReference type="ChEBI" id="CHEBI:62890"/>
        <dbReference type="EC" id="2.5.1.3"/>
    </reaction>
</comment>